<dbReference type="Gene3D" id="3.20.20.140">
    <property type="entry name" value="Metal-dependent hydrolases"/>
    <property type="match status" value="1"/>
</dbReference>
<dbReference type="Gene3D" id="1.10.150.650">
    <property type="match status" value="1"/>
</dbReference>
<proteinExistence type="predicted"/>
<dbReference type="PANTHER" id="PTHR42924">
    <property type="entry name" value="EXONUCLEASE"/>
    <property type="match status" value="1"/>
</dbReference>
<accession>A0A2M8QGF5</accession>
<dbReference type="EMBL" id="PGTN01000005">
    <property type="protein sequence ID" value="PJF48854.1"/>
    <property type="molecule type" value="Genomic_DNA"/>
</dbReference>
<dbReference type="InterPro" id="IPR052018">
    <property type="entry name" value="PHP_domain"/>
</dbReference>
<dbReference type="GO" id="GO:0004534">
    <property type="term" value="F:5'-3' RNA exonuclease activity"/>
    <property type="evidence" value="ECO:0007669"/>
    <property type="project" value="TreeGrafter"/>
</dbReference>
<dbReference type="SMART" id="SM00481">
    <property type="entry name" value="POLIIIAc"/>
    <property type="match status" value="1"/>
</dbReference>
<dbReference type="Proteomes" id="UP000230790">
    <property type="component" value="Unassembled WGS sequence"/>
</dbReference>
<dbReference type="Pfam" id="PF02811">
    <property type="entry name" value="PHP"/>
    <property type="match status" value="1"/>
</dbReference>
<dbReference type="GO" id="GO:0035312">
    <property type="term" value="F:5'-3' DNA exonuclease activity"/>
    <property type="evidence" value="ECO:0007669"/>
    <property type="project" value="TreeGrafter"/>
</dbReference>
<dbReference type="InterPro" id="IPR003141">
    <property type="entry name" value="Pol/His_phosphatase_N"/>
</dbReference>
<dbReference type="SUPFAM" id="SSF89550">
    <property type="entry name" value="PHP domain-like"/>
    <property type="match status" value="1"/>
</dbReference>
<name>A0A2M8QGF5_9CHLR</name>
<reference evidence="2 3" key="1">
    <citation type="submission" date="2017-11" db="EMBL/GenBank/DDBJ databases">
        <title>Evolution of Phototrophy in the Chloroflexi Phylum Driven by Horizontal Gene Transfer.</title>
        <authorList>
            <person name="Ward L.M."/>
            <person name="Hemp J."/>
            <person name="Shih P.M."/>
            <person name="Mcglynn S.E."/>
            <person name="Fischer W."/>
        </authorList>
    </citation>
    <scope>NUCLEOTIDE SEQUENCE [LARGE SCALE GENOMIC DNA]</scope>
    <source>
        <strain evidence="2">JP3_7</strain>
    </source>
</reference>
<evidence type="ECO:0000259" key="1">
    <source>
        <dbReference type="SMART" id="SM00481"/>
    </source>
</evidence>
<dbReference type="InterPro" id="IPR004013">
    <property type="entry name" value="PHP_dom"/>
</dbReference>
<sequence length="274" mass="28906">MRTELHCHTTASDGLYTPAEIVRLASRSGVTLIAITDHDTIAGNDEAATAGSAHGVCVIPGIEVSALSRHAETHVLGYGVRPSDAATLARIATLRGVRESRARSILGKLTRFGIHIPFEQVRALAGDAMIGRPHIARAMVMAGVVQTEQEAFALYLAEGKPAFTPHEGLTPAQAVQLIHDAGGLAVLAHPGLYAGDLSALLDEIIPAGLDGIEVFYPLHTPEQTARFAELSRRHHLLLTGGSDFHGPRGDAEQSLGSVHLPPEHVEALLARLGG</sequence>
<evidence type="ECO:0000313" key="3">
    <source>
        <dbReference type="Proteomes" id="UP000230790"/>
    </source>
</evidence>
<gene>
    <name evidence="2" type="ORF">CUN48_01500</name>
</gene>
<dbReference type="AlphaFoldDB" id="A0A2M8QGF5"/>
<evidence type="ECO:0000313" key="2">
    <source>
        <dbReference type="EMBL" id="PJF48854.1"/>
    </source>
</evidence>
<dbReference type="CDD" id="cd07438">
    <property type="entry name" value="PHP_HisPPase_AMP"/>
    <property type="match status" value="1"/>
</dbReference>
<dbReference type="InterPro" id="IPR016195">
    <property type="entry name" value="Pol/histidinol_Pase-like"/>
</dbReference>
<dbReference type="PANTHER" id="PTHR42924:SF3">
    <property type="entry name" value="POLYMERASE_HISTIDINOL PHOSPHATASE N-TERMINAL DOMAIN-CONTAINING PROTEIN"/>
    <property type="match status" value="1"/>
</dbReference>
<organism evidence="2 3">
    <name type="scientific">Candidatus Thermofonsia Clade 3 bacterium</name>
    <dbReference type="NCBI Taxonomy" id="2364212"/>
    <lineage>
        <taxon>Bacteria</taxon>
        <taxon>Bacillati</taxon>
        <taxon>Chloroflexota</taxon>
        <taxon>Candidatus Thermofontia</taxon>
        <taxon>Candidatus Thermofonsia Clade 3</taxon>
    </lineage>
</organism>
<feature type="domain" description="Polymerase/histidinol phosphatase N-terminal" evidence="1">
    <location>
        <begin position="3"/>
        <end position="68"/>
    </location>
</feature>
<comment type="caution">
    <text evidence="2">The sequence shown here is derived from an EMBL/GenBank/DDBJ whole genome shotgun (WGS) entry which is preliminary data.</text>
</comment>
<protein>
    <recommendedName>
        <fullName evidence="1">Polymerase/histidinol phosphatase N-terminal domain-containing protein</fullName>
    </recommendedName>
</protein>